<evidence type="ECO:0000256" key="1">
    <source>
        <dbReference type="SAM" id="MobiDB-lite"/>
    </source>
</evidence>
<dbReference type="EMBL" id="JAATJC010000001">
    <property type="protein sequence ID" value="NJC05888.1"/>
    <property type="molecule type" value="Genomic_DNA"/>
</dbReference>
<dbReference type="InterPro" id="IPR019632">
    <property type="entry name" value="DUF2497"/>
</dbReference>
<reference evidence="2 3" key="1">
    <citation type="submission" date="2020-03" db="EMBL/GenBank/DDBJ databases">
        <title>Genomic Encyclopedia of Type Strains, Phase IV (KMG-IV): sequencing the most valuable type-strain genomes for metagenomic binning, comparative biology and taxonomic classification.</title>
        <authorList>
            <person name="Goeker M."/>
        </authorList>
    </citation>
    <scope>NUCLEOTIDE SEQUENCE [LARGE SCALE GENOMIC DNA]</scope>
    <source>
        <strain evidence="2 3">DSM 16846</strain>
    </source>
</reference>
<evidence type="ECO:0000313" key="3">
    <source>
        <dbReference type="Proteomes" id="UP000558192"/>
    </source>
</evidence>
<dbReference type="RefSeq" id="WP_168068732.1">
    <property type="nucleotide sequence ID" value="NZ_JAATJC010000001.1"/>
</dbReference>
<name>A0A7X6BGI2_9SPHN</name>
<dbReference type="AlphaFoldDB" id="A0A7X6BGI2"/>
<keyword evidence="3" id="KW-1185">Reference proteome</keyword>
<dbReference type="Pfam" id="PF10691">
    <property type="entry name" value="DUF2497"/>
    <property type="match status" value="1"/>
</dbReference>
<accession>A0A7X6BGI2</accession>
<proteinExistence type="predicted"/>
<evidence type="ECO:0008006" key="4">
    <source>
        <dbReference type="Google" id="ProtNLM"/>
    </source>
</evidence>
<evidence type="ECO:0000313" key="2">
    <source>
        <dbReference type="EMBL" id="NJC05888.1"/>
    </source>
</evidence>
<dbReference type="Proteomes" id="UP000558192">
    <property type="component" value="Unassembled WGS sequence"/>
</dbReference>
<protein>
    <recommendedName>
        <fullName evidence="4">DUF2497 domain-containing protein</fullName>
    </recommendedName>
</protein>
<sequence length="147" mass="15826">MAGREPSMEDILASIKKVIAEEKELRSTVSVAAPAPAPAPETPDEEEAGEPEILELEEMVVEELKLPPVDLGPPLVSDDAAEASRSRLAALQEAAASAPPPPAVNPLEQMVRDMLRPMLKDWLDQNLPGIVDEHVKREIGRITGQGL</sequence>
<comment type="caution">
    <text evidence="2">The sequence shown here is derived from an EMBL/GenBank/DDBJ whole genome shotgun (WGS) entry which is preliminary data.</text>
</comment>
<organism evidence="2 3">
    <name type="scientific">Sphingomonas kaistensis</name>
    <dbReference type="NCBI Taxonomy" id="298708"/>
    <lineage>
        <taxon>Bacteria</taxon>
        <taxon>Pseudomonadati</taxon>
        <taxon>Pseudomonadota</taxon>
        <taxon>Alphaproteobacteria</taxon>
        <taxon>Sphingomonadales</taxon>
        <taxon>Sphingomonadaceae</taxon>
        <taxon>Sphingomonas</taxon>
    </lineage>
</organism>
<gene>
    <name evidence="2" type="ORF">GGQ97_001681</name>
</gene>
<feature type="region of interest" description="Disordered" evidence="1">
    <location>
        <begin position="27"/>
        <end position="48"/>
    </location>
</feature>